<dbReference type="HOGENOM" id="CLU_064094_0_0_10"/>
<dbReference type="Pfam" id="PF02230">
    <property type="entry name" value="Abhydrolase_2"/>
    <property type="match status" value="1"/>
</dbReference>
<accession>B3JFI4</accession>
<dbReference type="InterPro" id="IPR003140">
    <property type="entry name" value="PLipase/COase/thioEstase"/>
</dbReference>
<sequence length="261" mass="29348">MKRIMKKLILLLSVLLFSLEFVAAQDEYERSVFVSSSGDSLNYRLLEPEVMQAGEKYPLVLFLHGAGERGNDNEKQLTHGGQMFLNPVNREKYPAFVLFPQCPESGYWAYENRPQSFIPTQMPVGKEMPSVFQAVKELLDMYLANPQVDKSRIYIMGLSMGAMGTYDMVSRFPDIFAAAVPICGTVNPTRLSAARNVAFRIFHGDADDVVPVAGSRQAYKALKAAGASVEYIEFPGCNHGSWNPAFNYPDFMKWLFTQKKK</sequence>
<reference evidence="4 5" key="2">
    <citation type="submission" date="2008-04" db="EMBL/GenBank/DDBJ databases">
        <authorList>
            <person name="Fulton L."/>
            <person name="Clifton S."/>
            <person name="Fulton B."/>
            <person name="Xu J."/>
            <person name="Minx P."/>
            <person name="Pepin K.H."/>
            <person name="Johnson M."/>
            <person name="Thiruvilangam P."/>
            <person name="Bhonagiri V."/>
            <person name="Nash W.E."/>
            <person name="Mardis E.R."/>
            <person name="Wilson R.K."/>
        </authorList>
    </citation>
    <scope>NUCLEOTIDE SEQUENCE [LARGE SCALE GENOMIC DNA]</scope>
    <source>
        <strain evidence="4 5">DSM 17136</strain>
    </source>
</reference>
<dbReference type="InterPro" id="IPR029058">
    <property type="entry name" value="AB_hydrolase_fold"/>
</dbReference>
<dbReference type="PANTHER" id="PTHR43037">
    <property type="entry name" value="UNNAMED PRODUCT-RELATED"/>
    <property type="match status" value="1"/>
</dbReference>
<comment type="caution">
    <text evidence="4">The sequence shown here is derived from an EMBL/GenBank/DDBJ whole genome shotgun (WGS) entry which is preliminary data.</text>
</comment>
<dbReference type="GO" id="GO:0016787">
    <property type="term" value="F:hydrolase activity"/>
    <property type="evidence" value="ECO:0007669"/>
    <property type="project" value="UniProtKB-KW"/>
</dbReference>
<keyword evidence="1 2" id="KW-0732">Signal</keyword>
<dbReference type="EC" id="3.1.-.-" evidence="4"/>
<dbReference type="SUPFAM" id="SSF53474">
    <property type="entry name" value="alpha/beta-Hydrolases"/>
    <property type="match status" value="1"/>
</dbReference>
<dbReference type="PANTHER" id="PTHR43037:SF1">
    <property type="entry name" value="BLL1128 PROTEIN"/>
    <property type="match status" value="1"/>
</dbReference>
<organism evidence="4 5">
    <name type="scientific">Phocaeicola coprocola DSM 17136</name>
    <dbReference type="NCBI Taxonomy" id="470145"/>
    <lineage>
        <taxon>Bacteria</taxon>
        <taxon>Pseudomonadati</taxon>
        <taxon>Bacteroidota</taxon>
        <taxon>Bacteroidia</taxon>
        <taxon>Bacteroidales</taxon>
        <taxon>Bacteroidaceae</taxon>
        <taxon>Phocaeicola</taxon>
    </lineage>
</organism>
<dbReference type="STRING" id="470145.BACCOP_00633"/>
<feature type="chain" id="PRO_5002788472" evidence="2">
    <location>
        <begin position="24"/>
        <end position="261"/>
    </location>
</feature>
<dbReference type="Proteomes" id="UP000003146">
    <property type="component" value="Unassembled WGS sequence"/>
</dbReference>
<dbReference type="eggNOG" id="COG4099">
    <property type="taxonomic scope" value="Bacteria"/>
</dbReference>
<reference evidence="4 5" key="1">
    <citation type="submission" date="2008-04" db="EMBL/GenBank/DDBJ databases">
        <title>Draft genome sequence of Bacteroides coprocola (DSM 17136).</title>
        <authorList>
            <person name="Sudarsanam P."/>
            <person name="Ley R."/>
            <person name="Guruge J."/>
            <person name="Turnbaugh P.J."/>
            <person name="Mahowald M."/>
            <person name="Liep D."/>
            <person name="Gordon J."/>
        </authorList>
    </citation>
    <scope>NUCLEOTIDE SEQUENCE [LARGE SCALE GENOMIC DNA]</scope>
    <source>
        <strain evidence="4 5">DSM 17136</strain>
    </source>
</reference>
<dbReference type="Gene3D" id="3.40.50.1820">
    <property type="entry name" value="alpha/beta hydrolase"/>
    <property type="match status" value="1"/>
</dbReference>
<evidence type="ECO:0000256" key="1">
    <source>
        <dbReference type="ARBA" id="ARBA00022729"/>
    </source>
</evidence>
<protein>
    <submittedName>
        <fullName evidence="4">Phospholipase/carboxylesterase</fullName>
        <ecNumber evidence="4">3.1.-.-</ecNumber>
    </submittedName>
</protein>
<feature type="signal peptide" evidence="2">
    <location>
        <begin position="1"/>
        <end position="23"/>
    </location>
</feature>
<keyword evidence="4" id="KW-0378">Hydrolase</keyword>
<proteinExistence type="predicted"/>
<evidence type="ECO:0000313" key="5">
    <source>
        <dbReference type="Proteomes" id="UP000003146"/>
    </source>
</evidence>
<dbReference type="EMBL" id="ABIY02000056">
    <property type="protein sequence ID" value="EDV02287.1"/>
    <property type="molecule type" value="Genomic_DNA"/>
</dbReference>
<name>B3JFI4_9BACT</name>
<feature type="domain" description="Phospholipase/carboxylesterase/thioesterase" evidence="3">
    <location>
        <begin position="54"/>
        <end position="244"/>
    </location>
</feature>
<dbReference type="InterPro" id="IPR050955">
    <property type="entry name" value="Plant_Biomass_Hydrol_Est"/>
</dbReference>
<gene>
    <name evidence="4" type="ORF">BACCOP_00633</name>
</gene>
<evidence type="ECO:0000256" key="2">
    <source>
        <dbReference type="SAM" id="SignalP"/>
    </source>
</evidence>
<evidence type="ECO:0000313" key="4">
    <source>
        <dbReference type="EMBL" id="EDV02287.1"/>
    </source>
</evidence>
<evidence type="ECO:0000259" key="3">
    <source>
        <dbReference type="Pfam" id="PF02230"/>
    </source>
</evidence>
<dbReference type="AlphaFoldDB" id="B3JFI4"/>